<evidence type="ECO:0000313" key="2">
    <source>
        <dbReference type="Proteomes" id="UP000094526"/>
    </source>
</evidence>
<sequence>MATLPDKEATKGRMLHELVNKVEFVVAHHNEDLSWLSDVEELTSVYSKGSRKIPIFPRRQTVLPNIGREGHTYLHHLITQYDNLADIVVFCQGQIDDHVDLSASQIWSAASMLGDDQIMTFPPFELEHFDVWTGKHVDLYPVEHVWPEETFREPRRDVQMAPLRPCEYFRRFIGRGKIPLSIAWQPGAIFAVSRNLIHRHPPDFYQELLNAFFGGVNATHDPETGHILEKFWLSLWMPEKYICWKSEEISDNERNEQGQLAKGRWNVRLSCIRNEPTVMGLL</sequence>
<dbReference type="PANTHER" id="PTHR37490">
    <property type="entry name" value="EXPRESSED PROTEIN"/>
    <property type="match status" value="1"/>
</dbReference>
<dbReference type="VEuPathDB" id="FungiDB:G647_06025"/>
<dbReference type="EMBL" id="LGRB01000020">
    <property type="protein sequence ID" value="OCT45077.1"/>
    <property type="molecule type" value="Genomic_DNA"/>
</dbReference>
<dbReference type="AlphaFoldDB" id="A0A1C1C9B8"/>
<dbReference type="OrthoDB" id="28755at2759"/>
<protein>
    <submittedName>
        <fullName evidence="1">Uncharacterized protein</fullName>
    </submittedName>
</protein>
<proteinExistence type="predicted"/>
<gene>
    <name evidence="1" type="ORF">CLCR_06186</name>
</gene>
<dbReference type="VEuPathDB" id="FungiDB:CLCR_06186"/>
<comment type="caution">
    <text evidence="1">The sequence shown here is derived from an EMBL/GenBank/DDBJ whole genome shotgun (WGS) entry which is preliminary data.</text>
</comment>
<evidence type="ECO:0000313" key="1">
    <source>
        <dbReference type="EMBL" id="OCT45077.1"/>
    </source>
</evidence>
<accession>A0A1C1C9B8</accession>
<name>A0A1C1C9B8_9EURO</name>
<dbReference type="InterPro" id="IPR021838">
    <property type="entry name" value="DUF3431"/>
</dbReference>
<organism evidence="1 2">
    <name type="scientific">Cladophialophora carrionii</name>
    <dbReference type="NCBI Taxonomy" id="86049"/>
    <lineage>
        <taxon>Eukaryota</taxon>
        <taxon>Fungi</taxon>
        <taxon>Dikarya</taxon>
        <taxon>Ascomycota</taxon>
        <taxon>Pezizomycotina</taxon>
        <taxon>Eurotiomycetes</taxon>
        <taxon>Chaetothyriomycetidae</taxon>
        <taxon>Chaetothyriales</taxon>
        <taxon>Herpotrichiellaceae</taxon>
        <taxon>Cladophialophora</taxon>
    </lineage>
</organism>
<dbReference type="Proteomes" id="UP000094526">
    <property type="component" value="Unassembled WGS sequence"/>
</dbReference>
<dbReference type="Pfam" id="PF11913">
    <property type="entry name" value="DUF3431"/>
    <property type="match status" value="1"/>
</dbReference>
<reference evidence="2" key="1">
    <citation type="submission" date="2015-07" db="EMBL/GenBank/DDBJ databases">
        <authorList>
            <person name="Teixeira M.M."/>
            <person name="Souza R.C."/>
            <person name="Almeida L.G."/>
            <person name="Vicente V.A."/>
            <person name="de Hoog S."/>
            <person name="Bocca A.L."/>
            <person name="de Almeida S.R."/>
            <person name="Vasconcelos A.T."/>
            <person name="Felipe M.S."/>
        </authorList>
    </citation>
    <scope>NUCLEOTIDE SEQUENCE [LARGE SCALE GENOMIC DNA]</scope>
    <source>
        <strain evidence="2">KSF</strain>
    </source>
</reference>
<dbReference type="PANTHER" id="PTHR37490:SF1">
    <property type="entry name" value="GLYCOSYLTRANSFERASE 2-LIKE DOMAIN-CONTAINING PROTEIN"/>
    <property type="match status" value="1"/>
</dbReference>
<keyword evidence="2" id="KW-1185">Reference proteome</keyword>